<dbReference type="Pfam" id="PF01826">
    <property type="entry name" value="TIL"/>
    <property type="match status" value="2"/>
</dbReference>
<evidence type="ECO:0000313" key="6">
    <source>
        <dbReference type="EMBL" id="KOB74966.1"/>
    </source>
</evidence>
<dbReference type="FunFam" id="2.10.25.10:FF:000055">
    <property type="entry name" value="alpha-tectorin isoform X1"/>
    <property type="match status" value="1"/>
</dbReference>
<feature type="domain" description="TIL" evidence="5">
    <location>
        <begin position="13"/>
        <end position="66"/>
    </location>
</feature>
<keyword evidence="7" id="KW-1185">Reference proteome</keyword>
<evidence type="ECO:0000256" key="1">
    <source>
        <dbReference type="ARBA" id="ARBA00007611"/>
    </source>
</evidence>
<evidence type="ECO:0000259" key="5">
    <source>
        <dbReference type="Pfam" id="PF01826"/>
    </source>
</evidence>
<keyword evidence="6" id="KW-0675">Receptor</keyword>
<feature type="domain" description="TIL" evidence="5">
    <location>
        <begin position="71"/>
        <end position="122"/>
    </location>
</feature>
<dbReference type="Proteomes" id="UP000037510">
    <property type="component" value="Unassembled WGS sequence"/>
</dbReference>
<feature type="non-terminal residue" evidence="6">
    <location>
        <position position="124"/>
    </location>
</feature>
<dbReference type="GO" id="GO:0004867">
    <property type="term" value="F:serine-type endopeptidase inhibitor activity"/>
    <property type="evidence" value="ECO:0007669"/>
    <property type="project" value="UniProtKB-KW"/>
</dbReference>
<dbReference type="PANTHER" id="PTHR23259:SF70">
    <property type="entry name" value="ACCESSORY GLAND PROTEIN ACP62F-RELATED"/>
    <property type="match status" value="1"/>
</dbReference>
<name>A0A0L7LIA1_OPEBR</name>
<dbReference type="Gene3D" id="2.10.25.10">
    <property type="entry name" value="Laminin"/>
    <property type="match status" value="2"/>
</dbReference>
<proteinExistence type="inferred from homology"/>
<gene>
    <name evidence="6" type="ORF">OBRU01_09188</name>
</gene>
<keyword evidence="3" id="KW-0722">Serine protease inhibitor</keyword>
<dbReference type="InterPro" id="IPR036084">
    <property type="entry name" value="Ser_inhib-like_sf"/>
</dbReference>
<dbReference type="SUPFAM" id="SSF57567">
    <property type="entry name" value="Serine protease inhibitors"/>
    <property type="match status" value="2"/>
</dbReference>
<keyword evidence="2" id="KW-0646">Protease inhibitor</keyword>
<comment type="caution">
    <text evidence="6">The sequence shown here is derived from an EMBL/GenBank/DDBJ whole genome shotgun (WGS) entry which is preliminary data.</text>
</comment>
<dbReference type="InterPro" id="IPR002919">
    <property type="entry name" value="TIL_dom"/>
</dbReference>
<dbReference type="PANTHER" id="PTHR23259">
    <property type="entry name" value="RIDDLE"/>
    <property type="match status" value="1"/>
</dbReference>
<sequence>MLKKDSNFSADECPTNEEYLLCGTACPANCTTPETELCSAECTEGCFCTPGYLRNENGTCVTPEECEPCLNDNEVYDSCNAGCEPSCNDPEPICTKICMGGCVCAPGLFRNETGECISVDKCPA</sequence>
<dbReference type="STRING" id="104452.A0A0L7LIA1"/>
<evidence type="ECO:0000256" key="3">
    <source>
        <dbReference type="ARBA" id="ARBA00022900"/>
    </source>
</evidence>
<protein>
    <submittedName>
        <fullName evidence="6">Putative scavenger receptor cysteine-rich protein isoform 1</fullName>
    </submittedName>
</protein>
<organism evidence="6 7">
    <name type="scientific">Operophtera brumata</name>
    <name type="common">Winter moth</name>
    <name type="synonym">Phalaena brumata</name>
    <dbReference type="NCBI Taxonomy" id="104452"/>
    <lineage>
        <taxon>Eukaryota</taxon>
        <taxon>Metazoa</taxon>
        <taxon>Ecdysozoa</taxon>
        <taxon>Arthropoda</taxon>
        <taxon>Hexapoda</taxon>
        <taxon>Insecta</taxon>
        <taxon>Pterygota</taxon>
        <taxon>Neoptera</taxon>
        <taxon>Endopterygota</taxon>
        <taxon>Lepidoptera</taxon>
        <taxon>Glossata</taxon>
        <taxon>Ditrysia</taxon>
        <taxon>Geometroidea</taxon>
        <taxon>Geometridae</taxon>
        <taxon>Larentiinae</taxon>
        <taxon>Operophtera</taxon>
    </lineage>
</organism>
<dbReference type="InterPro" id="IPR051368">
    <property type="entry name" value="SerProtInhib-TIL_Domain"/>
</dbReference>
<evidence type="ECO:0000256" key="4">
    <source>
        <dbReference type="ARBA" id="ARBA00023157"/>
    </source>
</evidence>
<keyword evidence="4" id="KW-1015">Disulfide bond</keyword>
<evidence type="ECO:0000256" key="2">
    <source>
        <dbReference type="ARBA" id="ARBA00022690"/>
    </source>
</evidence>
<dbReference type="CDD" id="cd19941">
    <property type="entry name" value="TIL"/>
    <property type="match status" value="2"/>
</dbReference>
<reference evidence="6 7" key="1">
    <citation type="journal article" date="2015" name="Genome Biol. Evol.">
        <title>The genome of winter moth (Operophtera brumata) provides a genomic perspective on sexual dimorphism and phenology.</title>
        <authorList>
            <person name="Derks M.F."/>
            <person name="Smit S."/>
            <person name="Salis L."/>
            <person name="Schijlen E."/>
            <person name="Bossers A."/>
            <person name="Mateman C."/>
            <person name="Pijl A.S."/>
            <person name="de Ridder D."/>
            <person name="Groenen M.A."/>
            <person name="Visser M.E."/>
            <person name="Megens H.J."/>
        </authorList>
    </citation>
    <scope>NUCLEOTIDE SEQUENCE [LARGE SCALE GENOMIC DNA]</scope>
    <source>
        <strain evidence="6">WM2013NL</strain>
        <tissue evidence="6">Head and thorax</tissue>
    </source>
</reference>
<dbReference type="EMBL" id="JTDY01001071">
    <property type="protein sequence ID" value="KOB74966.1"/>
    <property type="molecule type" value="Genomic_DNA"/>
</dbReference>
<dbReference type="AlphaFoldDB" id="A0A0L7LIA1"/>
<comment type="similarity">
    <text evidence="1">Belongs to the serine protease inhibitor-like (TIL domain-containing) family.</text>
</comment>
<accession>A0A0L7LIA1</accession>
<evidence type="ECO:0000313" key="7">
    <source>
        <dbReference type="Proteomes" id="UP000037510"/>
    </source>
</evidence>